<evidence type="ECO:0000256" key="1">
    <source>
        <dbReference type="SAM" id="MobiDB-lite"/>
    </source>
</evidence>
<organism evidence="2 3">
    <name type="scientific">Pleuronectes platessa</name>
    <name type="common">European plaice</name>
    <dbReference type="NCBI Taxonomy" id="8262"/>
    <lineage>
        <taxon>Eukaryota</taxon>
        <taxon>Metazoa</taxon>
        <taxon>Chordata</taxon>
        <taxon>Craniata</taxon>
        <taxon>Vertebrata</taxon>
        <taxon>Euteleostomi</taxon>
        <taxon>Actinopterygii</taxon>
        <taxon>Neopterygii</taxon>
        <taxon>Teleostei</taxon>
        <taxon>Neoteleostei</taxon>
        <taxon>Acanthomorphata</taxon>
        <taxon>Carangaria</taxon>
        <taxon>Pleuronectiformes</taxon>
        <taxon>Pleuronectoidei</taxon>
        <taxon>Pleuronectidae</taxon>
        <taxon>Pleuronectes</taxon>
    </lineage>
</organism>
<reference evidence="2" key="1">
    <citation type="submission" date="2020-03" db="EMBL/GenBank/DDBJ databases">
        <authorList>
            <person name="Weist P."/>
        </authorList>
    </citation>
    <scope>NUCLEOTIDE SEQUENCE</scope>
</reference>
<dbReference type="Proteomes" id="UP001153269">
    <property type="component" value="Unassembled WGS sequence"/>
</dbReference>
<gene>
    <name evidence="2" type="ORF">PLEPLA_LOCUS28602</name>
</gene>
<dbReference type="EMBL" id="CADEAL010002518">
    <property type="protein sequence ID" value="CAB1440811.1"/>
    <property type="molecule type" value="Genomic_DNA"/>
</dbReference>
<sequence length="128" mass="13335">MEVQIDPPAESPGWTGFKERDDRLGGLNPGAPVMCFLLAPLHFDVRPCALGGQRGLGEALVTQGCVQAPGGGSAPFPESRTATCEEARGPPSRRLSPVDWGGRCQLSTQGRGPRGVWVGDEGSVGASH</sequence>
<dbReference type="AlphaFoldDB" id="A0A9N7V2A1"/>
<evidence type="ECO:0000313" key="2">
    <source>
        <dbReference type="EMBL" id="CAB1440811.1"/>
    </source>
</evidence>
<keyword evidence="3" id="KW-1185">Reference proteome</keyword>
<proteinExistence type="predicted"/>
<name>A0A9N7V2A1_PLEPL</name>
<comment type="caution">
    <text evidence="2">The sequence shown here is derived from an EMBL/GenBank/DDBJ whole genome shotgun (WGS) entry which is preliminary data.</text>
</comment>
<protein>
    <submittedName>
        <fullName evidence="2">Uncharacterized protein</fullName>
    </submittedName>
</protein>
<feature type="region of interest" description="Disordered" evidence="1">
    <location>
        <begin position="71"/>
        <end position="128"/>
    </location>
</feature>
<evidence type="ECO:0000313" key="3">
    <source>
        <dbReference type="Proteomes" id="UP001153269"/>
    </source>
</evidence>
<accession>A0A9N7V2A1</accession>